<evidence type="ECO:0000256" key="1">
    <source>
        <dbReference type="SAM" id="MobiDB-lite"/>
    </source>
</evidence>
<dbReference type="EMBL" id="JACHWR010000003">
    <property type="protein sequence ID" value="MBB3044571.1"/>
    <property type="molecule type" value="Genomic_DNA"/>
</dbReference>
<name>A0A7W4VZB1_9ACTN</name>
<feature type="region of interest" description="Disordered" evidence="1">
    <location>
        <begin position="396"/>
        <end position="474"/>
    </location>
</feature>
<reference evidence="2 3" key="1">
    <citation type="submission" date="2020-08" db="EMBL/GenBank/DDBJ databases">
        <title>Sequencing the genomes of 1000 actinobacteria strains.</title>
        <authorList>
            <person name="Klenk H.-P."/>
        </authorList>
    </citation>
    <scope>NUCLEOTIDE SEQUENCE [LARGE SCALE GENOMIC DNA]</scope>
    <source>
        <strain evidence="2 3">DSM 105498</strain>
    </source>
</reference>
<accession>A0A7W4VZB1</accession>
<feature type="compositionally biased region" description="Basic and acidic residues" evidence="1">
    <location>
        <begin position="432"/>
        <end position="457"/>
    </location>
</feature>
<evidence type="ECO:0000313" key="2">
    <source>
        <dbReference type="EMBL" id="MBB3044571.1"/>
    </source>
</evidence>
<comment type="caution">
    <text evidence="2">The sequence shown here is derived from an EMBL/GenBank/DDBJ whole genome shotgun (WGS) entry which is preliminary data.</text>
</comment>
<feature type="region of interest" description="Disordered" evidence="1">
    <location>
        <begin position="300"/>
        <end position="382"/>
    </location>
</feature>
<sequence length="515" mass="54968">MQHQDGCRGGERAGQAEPLALAAGEGGSVDGHRLVGEVVCRGRAQHLVEPLLADPARGVDVAAQGALEEVDVVLGHDQQPPRLRDGELGQGHTAEQHRTAVGHLLAVQQPDQGARVGGILGHDGDDLAARDARGDVDEGAGDDAVELEVGRDRGAIAGPHERRSGEHAEDAPCRRPRPSELGDQVGDHPHRLGDELGQAHDGDQLADAHPAVERPVPGDQRDDREEGEAEPAGQPVEQPLPASGGDAGAHGVLALPAVARVGHPLGADALERAQAAHQVGRQPGRSADRLLALVGTVGEPGREHLGAHQHHRDADEHDHRDQRVDRGEHDRADHQAGGAGDREGQLAHDSRDQLGVPGRKGEHVARQSVGPRATGRQHVGRDLGAQQVALLLDRPEADPRPEPVGEAQHREVHAQHGAPQHQSLQVAGGDGPVDHHADQDRDRGLADLPQRDQRDRAQQAAPLAAYRAPDQRARRRRDLLRAHAGCTVTSARADRRRERIGSRYRERASIELRVA</sequence>
<proteinExistence type="predicted"/>
<feature type="compositionally biased region" description="Acidic residues" evidence="1">
    <location>
        <begin position="137"/>
        <end position="146"/>
    </location>
</feature>
<keyword evidence="3" id="KW-1185">Reference proteome</keyword>
<dbReference type="Proteomes" id="UP000589626">
    <property type="component" value="Unassembled WGS sequence"/>
</dbReference>
<organism evidence="2 3">
    <name type="scientific">Nocardioides soli</name>
    <dbReference type="NCBI Taxonomy" id="1036020"/>
    <lineage>
        <taxon>Bacteria</taxon>
        <taxon>Bacillati</taxon>
        <taxon>Actinomycetota</taxon>
        <taxon>Actinomycetes</taxon>
        <taxon>Propionibacteriales</taxon>
        <taxon>Nocardioidaceae</taxon>
        <taxon>Nocardioides</taxon>
    </lineage>
</organism>
<feature type="compositionally biased region" description="Basic and acidic residues" evidence="1">
    <location>
        <begin position="396"/>
        <end position="414"/>
    </location>
</feature>
<evidence type="ECO:0000313" key="3">
    <source>
        <dbReference type="Proteomes" id="UP000589626"/>
    </source>
</evidence>
<feature type="compositionally biased region" description="Basic and acidic residues" evidence="1">
    <location>
        <begin position="148"/>
        <end position="203"/>
    </location>
</feature>
<feature type="compositionally biased region" description="Low complexity" evidence="1">
    <location>
        <begin position="458"/>
        <end position="468"/>
    </location>
</feature>
<dbReference type="AlphaFoldDB" id="A0A7W4VZB1"/>
<feature type="region of interest" description="Disordered" evidence="1">
    <location>
        <begin position="128"/>
        <end position="248"/>
    </location>
</feature>
<protein>
    <submittedName>
        <fullName evidence="2">Uncharacterized protein</fullName>
    </submittedName>
</protein>
<gene>
    <name evidence="2" type="ORF">FHU40_004408</name>
</gene>
<feature type="compositionally biased region" description="Basic and acidic residues" evidence="1">
    <location>
        <begin position="300"/>
        <end position="352"/>
    </location>
</feature>